<reference evidence="1" key="1">
    <citation type="submission" date="2021-02" db="EMBL/GenBank/DDBJ databases">
        <title>First Annotated Genome of the Yellow-green Alga Tribonema minus.</title>
        <authorList>
            <person name="Mahan K.M."/>
        </authorList>
    </citation>
    <scope>NUCLEOTIDE SEQUENCE</scope>
    <source>
        <strain evidence="1">UTEX B ZZ1240</strain>
    </source>
</reference>
<sequence>MHDLSEARVCGLLHICEVMRSRWEGALLAERFREQDRLAKRALLLHVVLFLFKGGSGGGEVGVTEAEVKLDTQLTQAVEEWNEAQQQFRSTEMTETVE</sequence>
<evidence type="ECO:0000313" key="1">
    <source>
        <dbReference type="EMBL" id="KAG5181882.1"/>
    </source>
</evidence>
<dbReference type="EMBL" id="JAFCMP010000289">
    <property type="protein sequence ID" value="KAG5181882.1"/>
    <property type="molecule type" value="Genomic_DNA"/>
</dbReference>
<name>A0A835YXI2_9STRA</name>
<comment type="caution">
    <text evidence="1">The sequence shown here is derived from an EMBL/GenBank/DDBJ whole genome shotgun (WGS) entry which is preliminary data.</text>
</comment>
<dbReference type="AlphaFoldDB" id="A0A835YXI2"/>
<proteinExistence type="predicted"/>
<keyword evidence="2" id="KW-1185">Reference proteome</keyword>
<gene>
    <name evidence="1" type="ORF">JKP88DRAFT_290739</name>
</gene>
<protein>
    <submittedName>
        <fullName evidence="1">Uncharacterized protein</fullName>
    </submittedName>
</protein>
<accession>A0A835YXI2</accession>
<dbReference type="Proteomes" id="UP000664859">
    <property type="component" value="Unassembled WGS sequence"/>
</dbReference>
<evidence type="ECO:0000313" key="2">
    <source>
        <dbReference type="Proteomes" id="UP000664859"/>
    </source>
</evidence>
<organism evidence="1 2">
    <name type="scientific">Tribonema minus</name>
    <dbReference type="NCBI Taxonomy" id="303371"/>
    <lineage>
        <taxon>Eukaryota</taxon>
        <taxon>Sar</taxon>
        <taxon>Stramenopiles</taxon>
        <taxon>Ochrophyta</taxon>
        <taxon>PX clade</taxon>
        <taxon>Xanthophyceae</taxon>
        <taxon>Tribonematales</taxon>
        <taxon>Tribonemataceae</taxon>
        <taxon>Tribonema</taxon>
    </lineage>
</organism>